<keyword evidence="1" id="KW-1133">Transmembrane helix</keyword>
<feature type="transmembrane region" description="Helical" evidence="1">
    <location>
        <begin position="16"/>
        <end position="41"/>
    </location>
</feature>
<evidence type="ECO:0000313" key="3">
    <source>
        <dbReference type="Proteomes" id="UP001168537"/>
    </source>
</evidence>
<accession>A0ABT8ES00</accession>
<comment type="caution">
    <text evidence="2">The sequence shown here is derived from an EMBL/GenBank/DDBJ whole genome shotgun (WGS) entry which is preliminary data.</text>
</comment>
<evidence type="ECO:0000313" key="2">
    <source>
        <dbReference type="EMBL" id="MDN4160869.1"/>
    </source>
</evidence>
<reference evidence="2" key="1">
    <citation type="submission" date="2023-06" db="EMBL/GenBank/DDBJ databases">
        <title>Draft genome sequence of Nocardioides sp. SOB72.</title>
        <authorList>
            <person name="Zhang G."/>
        </authorList>
    </citation>
    <scope>NUCLEOTIDE SEQUENCE</scope>
    <source>
        <strain evidence="2">SOB72</strain>
    </source>
</reference>
<keyword evidence="1" id="KW-0812">Transmembrane</keyword>
<gene>
    <name evidence="2" type="ORF">QWY29_05840</name>
</gene>
<keyword evidence="1" id="KW-0472">Membrane</keyword>
<name>A0ABT8ES00_9ACTN</name>
<sequence>MKALAVRSPLSYPRTLVLLALALLTWALGPLVVLLALLSLAVPRVRRWWRPTWRVAAGWVVAVLAVVGVVVVVPDGRLPIPPGAGALVTPGYTGRPFAAQPIGLDVPQHPFLAPNGLSSMHHDAWATDATVHPGPLGESPRVETAWFGLEECATLAFDRHERLVALCGDLQGPRMHVLDPDSMRPLVSKRLPDRPDVEGKQPWENLCAGAYFYLDAEDRAVVATTDRRVLVVATSDADGDADLTTDATYDLGEQVPADDCLIAVLPDWQGRIWFVTQDGRTGFVAPGSGDVAVLDLEEEVANSFATDTDGGVYVVTTAALYRLEVSPAGQPRVRWRTPYDRGSRLKTGQVSQGSGTTPTILPGGVVAITDNAFPRMHVQMYGTRRGRLICQEAVFGDDASATDNSLVSVGTGVVVENNAGYSGPWRTMLGRSTPGGFARVDLVTDEDGERTCETVWTSEVSAPTSVAKLSLATGLLYAYEKRSSRWGANAWYLVAIDARTGRTAYRVRTGIGSLFNNHYSAVTLAPDGSAYAATLAGMVRVRDRED</sequence>
<evidence type="ECO:0008006" key="4">
    <source>
        <dbReference type="Google" id="ProtNLM"/>
    </source>
</evidence>
<dbReference type="EMBL" id="JAUHJR010000002">
    <property type="protein sequence ID" value="MDN4160869.1"/>
    <property type="molecule type" value="Genomic_DNA"/>
</dbReference>
<dbReference type="Proteomes" id="UP001168537">
    <property type="component" value="Unassembled WGS sequence"/>
</dbReference>
<dbReference type="RefSeq" id="WP_300959756.1">
    <property type="nucleotide sequence ID" value="NZ_JAUHJR010000002.1"/>
</dbReference>
<keyword evidence="3" id="KW-1185">Reference proteome</keyword>
<dbReference type="SUPFAM" id="SSF101898">
    <property type="entry name" value="NHL repeat"/>
    <property type="match status" value="1"/>
</dbReference>
<feature type="transmembrane region" description="Helical" evidence="1">
    <location>
        <begin position="53"/>
        <end position="73"/>
    </location>
</feature>
<proteinExistence type="predicted"/>
<evidence type="ECO:0000256" key="1">
    <source>
        <dbReference type="SAM" id="Phobius"/>
    </source>
</evidence>
<organism evidence="2 3">
    <name type="scientific">Nocardioides abyssi</name>
    <dbReference type="NCBI Taxonomy" id="3058370"/>
    <lineage>
        <taxon>Bacteria</taxon>
        <taxon>Bacillati</taxon>
        <taxon>Actinomycetota</taxon>
        <taxon>Actinomycetes</taxon>
        <taxon>Propionibacteriales</taxon>
        <taxon>Nocardioidaceae</taxon>
        <taxon>Nocardioides</taxon>
    </lineage>
</organism>
<protein>
    <recommendedName>
        <fullName evidence="4">PQQ-binding-like beta-propeller repeat protein</fullName>
    </recommendedName>
</protein>